<feature type="compositionally biased region" description="Polar residues" evidence="1">
    <location>
        <begin position="1"/>
        <end position="12"/>
    </location>
</feature>
<proteinExistence type="predicted"/>
<organism evidence="2 3">
    <name type="scientific">Penicillium hetheringtonii</name>
    <dbReference type="NCBI Taxonomy" id="911720"/>
    <lineage>
        <taxon>Eukaryota</taxon>
        <taxon>Fungi</taxon>
        <taxon>Dikarya</taxon>
        <taxon>Ascomycota</taxon>
        <taxon>Pezizomycotina</taxon>
        <taxon>Eurotiomycetes</taxon>
        <taxon>Eurotiomycetidae</taxon>
        <taxon>Eurotiales</taxon>
        <taxon>Aspergillaceae</taxon>
        <taxon>Penicillium</taxon>
    </lineage>
</organism>
<dbReference type="EMBL" id="JAQJAC010000009">
    <property type="protein sequence ID" value="KAJ5573135.1"/>
    <property type="molecule type" value="Genomic_DNA"/>
</dbReference>
<comment type="caution">
    <text evidence="2">The sequence shown here is derived from an EMBL/GenBank/DDBJ whole genome shotgun (WGS) entry which is preliminary data.</text>
</comment>
<accession>A0AAD6DEB7</accession>
<reference evidence="2 3" key="1">
    <citation type="journal article" date="2023" name="IMA Fungus">
        <title>Comparative genomic study of the Penicillium genus elucidates a diverse pangenome and 15 lateral gene transfer events.</title>
        <authorList>
            <person name="Petersen C."/>
            <person name="Sorensen T."/>
            <person name="Nielsen M.R."/>
            <person name="Sondergaard T.E."/>
            <person name="Sorensen J.L."/>
            <person name="Fitzpatrick D.A."/>
            <person name="Frisvad J.C."/>
            <person name="Nielsen K.L."/>
        </authorList>
    </citation>
    <scope>NUCLEOTIDE SEQUENCE [LARGE SCALE GENOMIC DNA]</scope>
    <source>
        <strain evidence="2 3">IBT 29057</strain>
    </source>
</reference>
<sequence length="155" mass="16303">MAAGNSAMSETASVISAESNSSSSTTPGPRKTTLGRRMGGWVLGKWGTAPVSSEAGENESTEPTASDLTHDQEVDNSIPKPQTVSTPKHVDTPASTTYSLSSTPNPNSTPQFRFRFTGVNQKGPILGFRPPPRAPVSIHPQGVDENLLRESLADG</sequence>
<protein>
    <submittedName>
        <fullName evidence="2">Uncharacterized protein</fullName>
    </submittedName>
</protein>
<feature type="compositionally biased region" description="Low complexity" evidence="1">
    <location>
        <begin position="95"/>
        <end position="110"/>
    </location>
</feature>
<feature type="compositionally biased region" description="Low complexity" evidence="1">
    <location>
        <begin position="13"/>
        <end position="24"/>
    </location>
</feature>
<evidence type="ECO:0000313" key="2">
    <source>
        <dbReference type="EMBL" id="KAJ5573135.1"/>
    </source>
</evidence>
<dbReference type="AlphaFoldDB" id="A0AAD6DEB7"/>
<evidence type="ECO:0000256" key="1">
    <source>
        <dbReference type="SAM" id="MobiDB-lite"/>
    </source>
</evidence>
<feature type="region of interest" description="Disordered" evidence="1">
    <location>
        <begin position="1"/>
        <end position="113"/>
    </location>
</feature>
<gene>
    <name evidence="2" type="ORF">N7450_010119</name>
</gene>
<evidence type="ECO:0000313" key="3">
    <source>
        <dbReference type="Proteomes" id="UP001216150"/>
    </source>
</evidence>
<name>A0AAD6DEB7_9EURO</name>
<dbReference type="Proteomes" id="UP001216150">
    <property type="component" value="Unassembled WGS sequence"/>
</dbReference>
<keyword evidence="3" id="KW-1185">Reference proteome</keyword>